<keyword evidence="2" id="KW-0378">Hydrolase</keyword>
<dbReference type="EMBL" id="CP134145">
    <property type="protein sequence ID" value="WNC71448.1"/>
    <property type="molecule type" value="Genomic_DNA"/>
</dbReference>
<proteinExistence type="predicted"/>
<dbReference type="Pfam" id="PF13392">
    <property type="entry name" value="HNH_3"/>
    <property type="match status" value="1"/>
</dbReference>
<name>A0ABY9TRK7_9GAMM</name>
<evidence type="ECO:0000259" key="1">
    <source>
        <dbReference type="Pfam" id="PF13392"/>
    </source>
</evidence>
<keyword evidence="3" id="KW-1185">Reference proteome</keyword>
<reference evidence="3" key="1">
    <citation type="submission" date="2023-09" db="EMBL/GenBank/DDBJ databases">
        <authorList>
            <person name="Li S."/>
            <person name="Li X."/>
            <person name="Zhang C."/>
            <person name="Zhao Z."/>
        </authorList>
    </citation>
    <scope>NUCLEOTIDE SEQUENCE [LARGE SCALE GENOMIC DNA]</scope>
    <source>
        <strain evidence="3">SQ149</strain>
    </source>
</reference>
<evidence type="ECO:0000313" key="2">
    <source>
        <dbReference type="EMBL" id="WNC71448.1"/>
    </source>
</evidence>
<protein>
    <submittedName>
        <fullName evidence="2">HNH endonuclease signature motif containing protein</fullName>
        <ecNumber evidence="2">3.1.-.-</ecNumber>
    </submittedName>
</protein>
<organism evidence="2 3">
    <name type="scientific">Thalassotalea psychrophila</name>
    <dbReference type="NCBI Taxonomy" id="3065647"/>
    <lineage>
        <taxon>Bacteria</taxon>
        <taxon>Pseudomonadati</taxon>
        <taxon>Pseudomonadota</taxon>
        <taxon>Gammaproteobacteria</taxon>
        <taxon>Alteromonadales</taxon>
        <taxon>Colwelliaceae</taxon>
        <taxon>Thalassotalea</taxon>
    </lineage>
</organism>
<evidence type="ECO:0000313" key="3">
    <source>
        <dbReference type="Proteomes" id="UP001258994"/>
    </source>
</evidence>
<dbReference type="SUPFAM" id="SSF54060">
    <property type="entry name" value="His-Me finger endonucleases"/>
    <property type="match status" value="1"/>
</dbReference>
<accession>A0ABY9TRK7</accession>
<dbReference type="Gene3D" id="3.90.75.20">
    <property type="match status" value="1"/>
</dbReference>
<dbReference type="InterPro" id="IPR003615">
    <property type="entry name" value="HNH_nuc"/>
</dbReference>
<dbReference type="RefSeq" id="WP_348390582.1">
    <property type="nucleotide sequence ID" value="NZ_CP134145.1"/>
</dbReference>
<keyword evidence="2" id="KW-0255">Endonuclease</keyword>
<dbReference type="EC" id="3.1.-.-" evidence="2"/>
<dbReference type="Proteomes" id="UP001258994">
    <property type="component" value="Chromosome"/>
</dbReference>
<sequence length="270" mass="31157">MSQNLIRTYAGVENLRGTVRLRDKALLLIPSDKEIKAYKGVNGLLCCVIKERKYRWLDVVYALILGPLSKQQMAVCGNYEIYDWIKHLHTRRIREVADYRIDKVKPTPPLLSAEIRNRFEYFDGKLYSIKVKNGSVKRTRTGRQKDSYWYIQIKGIEYPEHQLVWIYFNGEIPLGLYVDHIFGNGLNNKITNLQVITPSANNIKRPLQTNNSSGCAGVSSNKKGSYTARFCDKHLGSFRNENDAITAYNKARKEHDDFLDFPSIYEPKGK</sequence>
<keyword evidence="2" id="KW-0540">Nuclease</keyword>
<dbReference type="GO" id="GO:0016787">
    <property type="term" value="F:hydrolase activity"/>
    <property type="evidence" value="ECO:0007669"/>
    <property type="project" value="UniProtKB-KW"/>
</dbReference>
<gene>
    <name evidence="2" type="ORF">RGQ13_15145</name>
</gene>
<feature type="domain" description="HNH nuclease" evidence="1">
    <location>
        <begin position="161"/>
        <end position="202"/>
    </location>
</feature>
<dbReference type="InterPro" id="IPR044925">
    <property type="entry name" value="His-Me_finger_sf"/>
</dbReference>
<dbReference type="GO" id="GO:0004519">
    <property type="term" value="F:endonuclease activity"/>
    <property type="evidence" value="ECO:0007669"/>
    <property type="project" value="UniProtKB-KW"/>
</dbReference>